<dbReference type="InterPro" id="IPR044859">
    <property type="entry name" value="Allene_oxi_cyc_Dirigent"/>
</dbReference>
<reference evidence="5" key="2">
    <citation type="submission" date="2018-04" db="EMBL/GenBank/DDBJ databases">
        <title>OnivRS2 (Oryza nivara Reference Sequence Version 2).</title>
        <authorList>
            <person name="Zhang J."/>
            <person name="Kudrna D."/>
            <person name="Lee S."/>
            <person name="Talag J."/>
            <person name="Rajasekar S."/>
            <person name="Welchert J."/>
            <person name="Hsing Y.-I."/>
            <person name="Wing R.A."/>
        </authorList>
    </citation>
    <scope>NUCLEOTIDE SEQUENCE [LARGE SCALE GENOMIC DNA]</scope>
    <source>
        <strain evidence="5">SL10</strain>
    </source>
</reference>
<evidence type="ECO:0000256" key="4">
    <source>
        <dbReference type="RuleBase" id="RU363099"/>
    </source>
</evidence>
<dbReference type="EnsemblPlants" id="ONIVA11G21530.1">
    <property type="protein sequence ID" value="ONIVA11G21530.1"/>
    <property type="gene ID" value="ONIVA11G21530"/>
</dbReference>
<comment type="function">
    <text evidence="4">Dirigent proteins impart stereoselectivity on the phenoxy radical-coupling reaction, yielding optically active lignans from two molecules of coniferyl alcohol in the biosynthesis of lignans, flavonolignans, and alkaloids and thus plays a central role in plant secondary metabolism.</text>
</comment>
<keyword evidence="6" id="KW-1185">Reference proteome</keyword>
<feature type="signal peptide" evidence="4">
    <location>
        <begin position="1"/>
        <end position="30"/>
    </location>
</feature>
<dbReference type="Proteomes" id="UP000006591">
    <property type="component" value="Chromosome 11"/>
</dbReference>
<dbReference type="PANTHER" id="PTHR21495">
    <property type="entry name" value="NUCLEOPORIN-RELATED"/>
    <property type="match status" value="1"/>
</dbReference>
<organism evidence="5">
    <name type="scientific">Oryza nivara</name>
    <name type="common">Indian wild rice</name>
    <name type="synonym">Oryza sativa f. spontanea</name>
    <dbReference type="NCBI Taxonomy" id="4536"/>
    <lineage>
        <taxon>Eukaryota</taxon>
        <taxon>Viridiplantae</taxon>
        <taxon>Streptophyta</taxon>
        <taxon>Embryophyta</taxon>
        <taxon>Tracheophyta</taxon>
        <taxon>Spermatophyta</taxon>
        <taxon>Magnoliopsida</taxon>
        <taxon>Liliopsida</taxon>
        <taxon>Poales</taxon>
        <taxon>Poaceae</taxon>
        <taxon>BOP clade</taxon>
        <taxon>Oryzoideae</taxon>
        <taxon>Oryzeae</taxon>
        <taxon>Oryzinae</taxon>
        <taxon>Oryza</taxon>
    </lineage>
</organism>
<evidence type="ECO:0000256" key="3">
    <source>
        <dbReference type="ARBA" id="ARBA00022525"/>
    </source>
</evidence>
<reference evidence="5" key="1">
    <citation type="submission" date="2015-04" db="UniProtKB">
        <authorList>
            <consortium name="EnsemblPlants"/>
        </authorList>
    </citation>
    <scope>IDENTIFICATION</scope>
    <source>
        <strain evidence="5">SL10</strain>
    </source>
</reference>
<dbReference type="GO" id="GO:0048046">
    <property type="term" value="C:apoplast"/>
    <property type="evidence" value="ECO:0007669"/>
    <property type="project" value="UniProtKB-SubCell"/>
</dbReference>
<dbReference type="STRING" id="4536.A0A0E0J4Z1"/>
<dbReference type="eggNOG" id="ENOG502S7A5">
    <property type="taxonomic scope" value="Eukaryota"/>
</dbReference>
<evidence type="ECO:0000313" key="6">
    <source>
        <dbReference type="Proteomes" id="UP000006591"/>
    </source>
</evidence>
<evidence type="ECO:0000256" key="2">
    <source>
        <dbReference type="ARBA" id="ARBA00011738"/>
    </source>
</evidence>
<proteinExistence type="inferred from homology"/>
<keyword evidence="4" id="KW-0052">Apoplast</keyword>
<dbReference type="Gene3D" id="2.40.480.10">
    <property type="entry name" value="Allene oxide cyclase-like"/>
    <property type="match status" value="1"/>
</dbReference>
<comment type="similarity">
    <text evidence="1 4">Belongs to the plant dirigent protein family.</text>
</comment>
<evidence type="ECO:0000256" key="1">
    <source>
        <dbReference type="ARBA" id="ARBA00010746"/>
    </source>
</evidence>
<evidence type="ECO:0000313" key="5">
    <source>
        <dbReference type="EnsemblPlants" id="ONIVA11G21530.1"/>
    </source>
</evidence>
<keyword evidence="4" id="KW-0732">Signal</keyword>
<dbReference type="AlphaFoldDB" id="A0A0E0J4Z1"/>
<dbReference type="Gramene" id="ONIVA11G21530.1">
    <property type="protein sequence ID" value="ONIVA11G21530.1"/>
    <property type="gene ID" value="ONIVA11G21530"/>
</dbReference>
<dbReference type="Pfam" id="PF03018">
    <property type="entry name" value="Dirigent"/>
    <property type="match status" value="1"/>
</dbReference>
<dbReference type="HOGENOM" id="CLU_053949_0_0_1"/>
<protein>
    <recommendedName>
        <fullName evidence="4">Dirigent protein</fullName>
    </recommendedName>
</protein>
<feature type="chain" id="PRO_5008190877" description="Dirigent protein" evidence="4">
    <location>
        <begin position="31"/>
        <end position="421"/>
    </location>
</feature>
<keyword evidence="3 4" id="KW-0964">Secreted</keyword>
<comment type="subunit">
    <text evidence="2 4">Homodimer.</text>
</comment>
<dbReference type="InterPro" id="IPR004265">
    <property type="entry name" value="Dirigent"/>
</dbReference>
<comment type="subcellular location">
    <subcellularLocation>
        <location evidence="4">Secreted</location>
        <location evidence="4">Extracellular space</location>
        <location evidence="4">Apoplast</location>
    </subcellularLocation>
</comment>
<dbReference type="GO" id="GO:0009699">
    <property type="term" value="P:phenylpropanoid biosynthetic process"/>
    <property type="evidence" value="ECO:0007669"/>
    <property type="project" value="UniProtKB-ARBA"/>
</dbReference>
<name>A0A0E0J4Z1_ORYNI</name>
<accession>A0A0E0J4Z1</accession>
<dbReference type="OMA" id="WCISPSS"/>
<sequence>MASSSKLSSAFALAVVVLLLAGGVMPAAEAASAHLHFFMHDTLTGAAPTAVQVVNGPRSHFGDTIVIDDVLTAAASRSSAAVGRAKGQYVWASSGNPELLVTMEVVLTSGPFAGSSVTVVGRDDIAAPVRELSVVGGTGEFRMASGYVLWKTVSLDHPNAILELDVYVNPLPRLMELELNGSNKHVLLPLLKESANRIAKALHKLFFGPSLIDDDHDDKLRHGDDEVTMKASSNGELVMMKANSDRELVLLANDVEKRLLDEEKPKGREDKVMARRRRAAIGAPLLDSSYNESKLTFKKEEFLKLTLLTVDCPAINKITFTDGAVPKMEKITWTLSRIESLSGIKNLPKLNRLQLFGDHVPYQVKEDIKALRMRLVYTHGFTQEQQKQAKRGAEEDQEKDDVRFQLSCFTSKNWCISPSSP</sequence>